<reference evidence="2" key="1">
    <citation type="submission" date="2018-07" db="EMBL/GenBank/DDBJ databases">
        <authorList>
            <person name="Quirk P.G."/>
            <person name="Krulwich T.A."/>
        </authorList>
    </citation>
    <scope>NUCLEOTIDE SEQUENCE</scope>
</reference>
<evidence type="ECO:0000256" key="1">
    <source>
        <dbReference type="SAM" id="MobiDB-lite"/>
    </source>
</evidence>
<protein>
    <submittedName>
        <fullName evidence="2">CSON006804 protein</fullName>
    </submittedName>
</protein>
<evidence type="ECO:0000313" key="2">
    <source>
        <dbReference type="EMBL" id="SSX33706.1"/>
    </source>
</evidence>
<sequence>MTPDEAAHHEWLQPSSTSQYIVSKTAREQSKENNESQNSLLHKYGRNQPITPNTILPEIKTPSNRIGQRFSKEKTKGTNGTKYGSSHHTLNTSTTNGTSNGMAHSQSTGDVTSIFGRA</sequence>
<dbReference type="AlphaFoldDB" id="A0A336MTZ5"/>
<feature type="compositionally biased region" description="Polar residues" evidence="1">
    <location>
        <begin position="13"/>
        <end position="22"/>
    </location>
</feature>
<feature type="compositionally biased region" description="Low complexity" evidence="1">
    <location>
        <begin position="84"/>
        <end position="101"/>
    </location>
</feature>
<feature type="compositionally biased region" description="Basic and acidic residues" evidence="1">
    <location>
        <begin position="25"/>
        <end position="34"/>
    </location>
</feature>
<dbReference type="EMBL" id="UFQT01002575">
    <property type="protein sequence ID" value="SSX33706.1"/>
    <property type="molecule type" value="Genomic_DNA"/>
</dbReference>
<name>A0A336MTZ5_CULSO</name>
<organism evidence="2">
    <name type="scientific">Culicoides sonorensis</name>
    <name type="common">Biting midge</name>
    <dbReference type="NCBI Taxonomy" id="179676"/>
    <lineage>
        <taxon>Eukaryota</taxon>
        <taxon>Metazoa</taxon>
        <taxon>Ecdysozoa</taxon>
        <taxon>Arthropoda</taxon>
        <taxon>Hexapoda</taxon>
        <taxon>Insecta</taxon>
        <taxon>Pterygota</taxon>
        <taxon>Neoptera</taxon>
        <taxon>Endopterygota</taxon>
        <taxon>Diptera</taxon>
        <taxon>Nematocera</taxon>
        <taxon>Chironomoidea</taxon>
        <taxon>Ceratopogonidae</taxon>
        <taxon>Ceratopogoninae</taxon>
        <taxon>Culicoides</taxon>
        <taxon>Monoculicoides</taxon>
    </lineage>
</organism>
<feature type="compositionally biased region" description="Basic and acidic residues" evidence="1">
    <location>
        <begin position="1"/>
        <end position="11"/>
    </location>
</feature>
<dbReference type="VEuPathDB" id="VectorBase:CSON006804"/>
<proteinExistence type="predicted"/>
<feature type="compositionally biased region" description="Polar residues" evidence="1">
    <location>
        <begin position="102"/>
        <end position="111"/>
    </location>
</feature>
<gene>
    <name evidence="2" type="primary">CSON006804</name>
</gene>
<accession>A0A336MTZ5</accession>
<feature type="region of interest" description="Disordered" evidence="1">
    <location>
        <begin position="1"/>
        <end position="118"/>
    </location>
</feature>